<dbReference type="PANTHER" id="PTHR33164">
    <property type="entry name" value="TRANSCRIPTIONAL REGULATOR, MARR FAMILY"/>
    <property type="match status" value="1"/>
</dbReference>
<dbReference type="PANTHER" id="PTHR33164:SF43">
    <property type="entry name" value="HTH-TYPE TRANSCRIPTIONAL REPRESSOR YETL"/>
    <property type="match status" value="1"/>
</dbReference>
<evidence type="ECO:0000259" key="1">
    <source>
        <dbReference type="PROSITE" id="PS50995"/>
    </source>
</evidence>
<dbReference type="EMBL" id="JBHUKU010000014">
    <property type="protein sequence ID" value="MFD2461978.1"/>
    <property type="molecule type" value="Genomic_DNA"/>
</dbReference>
<dbReference type="SUPFAM" id="SSF46785">
    <property type="entry name" value="Winged helix' DNA-binding domain"/>
    <property type="match status" value="1"/>
</dbReference>
<evidence type="ECO:0000313" key="2">
    <source>
        <dbReference type="EMBL" id="MFD2461978.1"/>
    </source>
</evidence>
<sequence>MDDGLSDLLHRVVSLLGEIARRNTDQEGTLSYARLRLLGALEDIEPATQHQLAQSMGVSDPAVSRALRPLEQDGLVQITVDPEHARRRLVELTPAGRKAYHAEGKPLADLLRHGLQAQGFPYERYLADTVRLAEILEST</sequence>
<evidence type="ECO:0000313" key="3">
    <source>
        <dbReference type="Proteomes" id="UP001597419"/>
    </source>
</evidence>
<name>A0ABW5GMD8_9PSEU</name>
<dbReference type="InterPro" id="IPR000835">
    <property type="entry name" value="HTH_MarR-typ"/>
</dbReference>
<protein>
    <submittedName>
        <fullName evidence="2">MarR family winged helix-turn-helix transcriptional regulator</fullName>
    </submittedName>
</protein>
<comment type="caution">
    <text evidence="2">The sequence shown here is derived from an EMBL/GenBank/DDBJ whole genome shotgun (WGS) entry which is preliminary data.</text>
</comment>
<dbReference type="Gene3D" id="1.10.10.10">
    <property type="entry name" value="Winged helix-like DNA-binding domain superfamily/Winged helix DNA-binding domain"/>
    <property type="match status" value="1"/>
</dbReference>
<dbReference type="CDD" id="cd00090">
    <property type="entry name" value="HTH_ARSR"/>
    <property type="match status" value="1"/>
</dbReference>
<keyword evidence="3" id="KW-1185">Reference proteome</keyword>
<dbReference type="PROSITE" id="PS50995">
    <property type="entry name" value="HTH_MARR_2"/>
    <property type="match status" value="1"/>
</dbReference>
<dbReference type="SMART" id="SM00347">
    <property type="entry name" value="HTH_MARR"/>
    <property type="match status" value="1"/>
</dbReference>
<dbReference type="InterPro" id="IPR036390">
    <property type="entry name" value="WH_DNA-bd_sf"/>
</dbReference>
<accession>A0ABW5GMD8</accession>
<proteinExistence type="predicted"/>
<dbReference type="InterPro" id="IPR011991">
    <property type="entry name" value="ArsR-like_HTH"/>
</dbReference>
<dbReference type="InterPro" id="IPR039422">
    <property type="entry name" value="MarR/SlyA-like"/>
</dbReference>
<organism evidence="2 3">
    <name type="scientific">Amycolatopsis samaneae</name>
    <dbReference type="NCBI Taxonomy" id="664691"/>
    <lineage>
        <taxon>Bacteria</taxon>
        <taxon>Bacillati</taxon>
        <taxon>Actinomycetota</taxon>
        <taxon>Actinomycetes</taxon>
        <taxon>Pseudonocardiales</taxon>
        <taxon>Pseudonocardiaceae</taxon>
        <taxon>Amycolatopsis</taxon>
    </lineage>
</organism>
<dbReference type="Pfam" id="PF12802">
    <property type="entry name" value="MarR_2"/>
    <property type="match status" value="1"/>
</dbReference>
<reference evidence="3" key="1">
    <citation type="journal article" date="2019" name="Int. J. Syst. Evol. Microbiol.">
        <title>The Global Catalogue of Microorganisms (GCM) 10K type strain sequencing project: providing services to taxonomists for standard genome sequencing and annotation.</title>
        <authorList>
            <consortium name="The Broad Institute Genomics Platform"/>
            <consortium name="The Broad Institute Genome Sequencing Center for Infectious Disease"/>
            <person name="Wu L."/>
            <person name="Ma J."/>
        </authorList>
    </citation>
    <scope>NUCLEOTIDE SEQUENCE [LARGE SCALE GENOMIC DNA]</scope>
    <source>
        <strain evidence="3">CGMCC 4.7643</strain>
    </source>
</reference>
<feature type="domain" description="HTH marR-type" evidence="1">
    <location>
        <begin position="2"/>
        <end position="139"/>
    </location>
</feature>
<dbReference type="InterPro" id="IPR036388">
    <property type="entry name" value="WH-like_DNA-bd_sf"/>
</dbReference>
<gene>
    <name evidence="2" type="ORF">ACFSYJ_25450</name>
</gene>
<dbReference type="Proteomes" id="UP001597419">
    <property type="component" value="Unassembled WGS sequence"/>
</dbReference>
<dbReference type="RefSeq" id="WP_345391212.1">
    <property type="nucleotide sequence ID" value="NZ_BAABHG010000004.1"/>
</dbReference>